<dbReference type="SUPFAM" id="SSF53474">
    <property type="entry name" value="alpha/beta-Hydrolases"/>
    <property type="match status" value="1"/>
</dbReference>
<feature type="domain" description="Carboxylesterase type B" evidence="1">
    <location>
        <begin position="15"/>
        <end position="461"/>
    </location>
</feature>
<evidence type="ECO:0000259" key="1">
    <source>
        <dbReference type="Pfam" id="PF00135"/>
    </source>
</evidence>
<evidence type="ECO:0000313" key="3">
    <source>
        <dbReference type="Proteomes" id="UP000193240"/>
    </source>
</evidence>
<dbReference type="Pfam" id="PF00135">
    <property type="entry name" value="COesterase"/>
    <property type="match status" value="1"/>
</dbReference>
<reference evidence="2 3" key="1">
    <citation type="journal article" date="2017" name="Genome Announc.">
        <title>Genome sequence of the saprophytic ascomycete Epicoccum nigrum ICMP 19927 strain isolated from New Zealand.</title>
        <authorList>
            <person name="Fokin M."/>
            <person name="Fleetwood D."/>
            <person name="Weir B.S."/>
            <person name="Villas-Boas S.G."/>
        </authorList>
    </citation>
    <scope>NUCLEOTIDE SEQUENCE [LARGE SCALE GENOMIC DNA]</scope>
    <source>
        <strain evidence="2 3">ICMP 19927</strain>
    </source>
</reference>
<dbReference type="InterPro" id="IPR002018">
    <property type="entry name" value="CarbesteraseB"/>
</dbReference>
<dbReference type="OMA" id="WNYSIMH"/>
<dbReference type="PANTHER" id="PTHR43142">
    <property type="entry name" value="CARBOXYLIC ESTER HYDROLASE"/>
    <property type="match status" value="1"/>
</dbReference>
<dbReference type="Proteomes" id="UP000193240">
    <property type="component" value="Unassembled WGS sequence"/>
</dbReference>
<accession>A0A1Y2MHK2</accession>
<dbReference type="EMBL" id="KZ107838">
    <property type="protein sequence ID" value="OSS54718.1"/>
    <property type="molecule type" value="Genomic_DNA"/>
</dbReference>
<name>A0A1Y2MHK2_EPING</name>
<gene>
    <name evidence="2" type="ORF">B5807_00257</name>
</gene>
<proteinExistence type="predicted"/>
<keyword evidence="3" id="KW-1185">Reference proteome</keyword>
<dbReference type="InParanoid" id="A0A1Y2MHK2"/>
<protein>
    <recommendedName>
        <fullName evidence="1">Carboxylesterase type B domain-containing protein</fullName>
    </recommendedName>
</protein>
<sequence>MQPVDTVTLDLGPRGQLNGSLFSNGVKRFTQIPYAKSPADSRRWRKPEPLPKDHVYGDSGPLDCTHYGNVCPQPEYIVNGTSMINTNYKFDEDCLAVNLWLPAGDPPASGWPILAWIHGGWLQIGDPSLKEHTQPTQLIAEGGLRAAVVSIGYRLNIFGFLAGKGLKGNFGFWDQRCALEWLQNYARLFHCDPKRVTLGGLSAGAFSAHVQLNFELLHGNERKPLFSNVWLQSNAIPAQPKTLDEADDQLQNVLSTFDIPEGFSMEERLDRLRDVPASALVKKIFDFDIHTFRGVTDNEMVPSDLVSGIRSGVFATHFKKRGMRILLGEADTEEALYALTNPPPTSSSKDMLHALNNYYASSVCQDLLTLYKSEGPTADARIESALADTDNSKKAKRLFGLITSDVQVRAPIRILSKALYDGGVPSDRILRYRVAYRPECTDKVYPRSFGVTHGADGVSWWYIERYGFSGQERDCVKDWLGETLIPLVSGDASGERKLRLDEFLHFKENGKIEVTKDTHWPWLIRVSENLG</sequence>
<dbReference type="Gene3D" id="3.40.50.1820">
    <property type="entry name" value="alpha/beta hydrolase"/>
    <property type="match status" value="1"/>
</dbReference>
<dbReference type="STRING" id="105696.A0A1Y2MHK2"/>
<dbReference type="AlphaFoldDB" id="A0A1Y2MHK2"/>
<dbReference type="PANTHER" id="PTHR43142:SF8">
    <property type="entry name" value="CARBOXYLIC ESTER HYDROLASE"/>
    <property type="match status" value="1"/>
</dbReference>
<evidence type="ECO:0000313" key="2">
    <source>
        <dbReference type="EMBL" id="OSS54718.1"/>
    </source>
</evidence>
<dbReference type="InterPro" id="IPR029058">
    <property type="entry name" value="AB_hydrolase_fold"/>
</dbReference>
<organism evidence="2 3">
    <name type="scientific">Epicoccum nigrum</name>
    <name type="common">Soil fungus</name>
    <name type="synonym">Epicoccum purpurascens</name>
    <dbReference type="NCBI Taxonomy" id="105696"/>
    <lineage>
        <taxon>Eukaryota</taxon>
        <taxon>Fungi</taxon>
        <taxon>Dikarya</taxon>
        <taxon>Ascomycota</taxon>
        <taxon>Pezizomycotina</taxon>
        <taxon>Dothideomycetes</taxon>
        <taxon>Pleosporomycetidae</taxon>
        <taxon>Pleosporales</taxon>
        <taxon>Pleosporineae</taxon>
        <taxon>Didymellaceae</taxon>
        <taxon>Epicoccum</taxon>
    </lineage>
</organism>